<evidence type="ECO:0000256" key="1">
    <source>
        <dbReference type="ARBA" id="ARBA00022481"/>
    </source>
</evidence>
<protein>
    <recommendedName>
        <fullName evidence="5">HMA domain-containing protein</fullName>
    </recommendedName>
</protein>
<sequence length="220" mass="25369">MCEEIVLKVYMHCPGCKDKVYKCLRCLEGVEDVVLDSEKHIVIVRGKRANPIQVLEKLRKKYSQNVKLISPIPKPENNENNQEIVEDQVWPIYIFLIFPKLKVILLKMNMHCQGCVDDIKRDLERMRGVLTVVPDMENSLVTVRGIVDASKLVEYIKKRLGRNAEILKQETEEVKAAYYCCNISPIRLNSSQQCYPHSSAQCLCITNMFNDENPFSCSIM</sequence>
<name>A0A7J6ICB6_CANSA</name>
<keyword evidence="3" id="KW-0449">Lipoprotein</keyword>
<organism evidence="6 7">
    <name type="scientific">Cannabis sativa</name>
    <name type="common">Hemp</name>
    <name type="synonym">Marijuana</name>
    <dbReference type="NCBI Taxonomy" id="3483"/>
    <lineage>
        <taxon>Eukaryota</taxon>
        <taxon>Viridiplantae</taxon>
        <taxon>Streptophyta</taxon>
        <taxon>Embryophyta</taxon>
        <taxon>Tracheophyta</taxon>
        <taxon>Spermatophyta</taxon>
        <taxon>Magnoliopsida</taxon>
        <taxon>eudicotyledons</taxon>
        <taxon>Gunneridae</taxon>
        <taxon>Pentapetalae</taxon>
        <taxon>rosids</taxon>
        <taxon>fabids</taxon>
        <taxon>Rosales</taxon>
        <taxon>Cannabaceae</taxon>
        <taxon>Cannabis</taxon>
    </lineage>
</organism>
<accession>A0A7J6ICB6</accession>
<reference evidence="6 7" key="1">
    <citation type="journal article" date="2020" name="bioRxiv">
        <title>Sequence and annotation of 42 cannabis genomes reveals extensive copy number variation in cannabinoid synthesis and pathogen resistance genes.</title>
        <authorList>
            <person name="Mckernan K.J."/>
            <person name="Helbert Y."/>
            <person name="Kane L.T."/>
            <person name="Ebling H."/>
            <person name="Zhang L."/>
            <person name="Liu B."/>
            <person name="Eaton Z."/>
            <person name="Mclaughlin S."/>
            <person name="Kingan S."/>
            <person name="Baybayan P."/>
            <person name="Concepcion G."/>
            <person name="Jordan M."/>
            <person name="Riva A."/>
            <person name="Barbazuk W."/>
            <person name="Harkins T."/>
        </authorList>
    </citation>
    <scope>NUCLEOTIDE SEQUENCE [LARGE SCALE GENOMIC DNA]</scope>
    <source>
        <strain evidence="7">cv. Jamaican Lion 4</strain>
        <tissue evidence="6">Leaf</tissue>
    </source>
</reference>
<comment type="caution">
    <text evidence="6">The sequence shown here is derived from an EMBL/GenBank/DDBJ whole genome shotgun (WGS) entry which is preliminary data.</text>
</comment>
<keyword evidence="1" id="KW-0488">Methylation</keyword>
<dbReference type="InterPro" id="IPR036163">
    <property type="entry name" value="HMA_dom_sf"/>
</dbReference>
<evidence type="ECO:0000313" key="6">
    <source>
        <dbReference type="EMBL" id="KAF4404711.1"/>
    </source>
</evidence>
<dbReference type="PANTHER" id="PTHR46195">
    <property type="entry name" value="HEAVY METAL-ASSOCIATED ISOPRENYLATED PLANT PROTEIN 7"/>
    <property type="match status" value="1"/>
</dbReference>
<feature type="domain" description="HMA" evidence="5">
    <location>
        <begin position="2"/>
        <end position="66"/>
    </location>
</feature>
<evidence type="ECO:0000313" key="7">
    <source>
        <dbReference type="Proteomes" id="UP000583929"/>
    </source>
</evidence>
<dbReference type="PROSITE" id="PS50846">
    <property type="entry name" value="HMA_2"/>
    <property type="match status" value="2"/>
</dbReference>
<dbReference type="AlphaFoldDB" id="A0A7J6ICB6"/>
<feature type="domain" description="HMA" evidence="5">
    <location>
        <begin position="101"/>
        <end position="165"/>
    </location>
</feature>
<dbReference type="SUPFAM" id="SSF55008">
    <property type="entry name" value="HMA, heavy metal-associated domain"/>
    <property type="match status" value="2"/>
</dbReference>
<keyword evidence="7" id="KW-1185">Reference proteome</keyword>
<dbReference type="GO" id="GO:0046872">
    <property type="term" value="F:metal ion binding"/>
    <property type="evidence" value="ECO:0007669"/>
    <property type="project" value="UniProtKB-KW"/>
</dbReference>
<dbReference type="Gene3D" id="3.30.70.100">
    <property type="match status" value="2"/>
</dbReference>
<evidence type="ECO:0000256" key="2">
    <source>
        <dbReference type="ARBA" id="ARBA00022723"/>
    </source>
</evidence>
<proteinExistence type="inferred from homology"/>
<dbReference type="Pfam" id="PF00403">
    <property type="entry name" value="HMA"/>
    <property type="match status" value="2"/>
</dbReference>
<dbReference type="InterPro" id="IPR006121">
    <property type="entry name" value="HMA_dom"/>
</dbReference>
<evidence type="ECO:0000256" key="4">
    <source>
        <dbReference type="ARBA" id="ARBA00024045"/>
    </source>
</evidence>
<evidence type="ECO:0000256" key="3">
    <source>
        <dbReference type="ARBA" id="ARBA00023289"/>
    </source>
</evidence>
<dbReference type="InterPro" id="IPR044577">
    <property type="entry name" value="HIPP4/7/8/17/18/19"/>
</dbReference>
<dbReference type="EMBL" id="JAATIQ010000001">
    <property type="protein sequence ID" value="KAF4404711.1"/>
    <property type="molecule type" value="Genomic_DNA"/>
</dbReference>
<keyword evidence="2" id="KW-0479">Metal-binding</keyword>
<gene>
    <name evidence="6" type="ORF">G4B88_006097</name>
</gene>
<evidence type="ECO:0000259" key="5">
    <source>
        <dbReference type="PROSITE" id="PS50846"/>
    </source>
</evidence>
<dbReference type="PANTHER" id="PTHR46195:SF17">
    <property type="entry name" value="HEAVY METAL-ASSOCIATED ISOPRENYLATED PLANT PROTEIN 8"/>
    <property type="match status" value="1"/>
</dbReference>
<dbReference type="Proteomes" id="UP000583929">
    <property type="component" value="Unassembled WGS sequence"/>
</dbReference>
<dbReference type="CDD" id="cd00371">
    <property type="entry name" value="HMA"/>
    <property type="match status" value="2"/>
</dbReference>
<keyword evidence="3" id="KW-0636">Prenylation</keyword>
<comment type="similarity">
    <text evidence="4">Belongs to the HIPP family.</text>
</comment>